<dbReference type="InterPro" id="IPR013815">
    <property type="entry name" value="ATP_grasp_subdomain_1"/>
</dbReference>
<name>A0A8J3MXR9_9CHLR</name>
<evidence type="ECO:0000256" key="1">
    <source>
        <dbReference type="PROSITE-ProRule" id="PRU00409"/>
    </source>
</evidence>
<dbReference type="GO" id="GO:0046872">
    <property type="term" value="F:metal ion binding"/>
    <property type="evidence" value="ECO:0007669"/>
    <property type="project" value="InterPro"/>
</dbReference>
<dbReference type="SUPFAM" id="SSF56059">
    <property type="entry name" value="Glutathione synthetase ATP-binding domain-like"/>
    <property type="match status" value="1"/>
</dbReference>
<keyword evidence="1" id="KW-0067">ATP-binding</keyword>
<protein>
    <recommendedName>
        <fullName evidence="2">ATP-grasp domain-containing protein</fullName>
    </recommendedName>
</protein>
<dbReference type="InterPro" id="IPR011761">
    <property type="entry name" value="ATP-grasp"/>
</dbReference>
<dbReference type="PANTHER" id="PTHR21621:SF0">
    <property type="entry name" value="BETA-CITRYLGLUTAMATE SYNTHASE B-RELATED"/>
    <property type="match status" value="1"/>
</dbReference>
<dbReference type="PANTHER" id="PTHR21621">
    <property type="entry name" value="RIBOSOMAL PROTEIN S6 MODIFICATION PROTEIN"/>
    <property type="match status" value="1"/>
</dbReference>
<dbReference type="AlphaFoldDB" id="A0A8J3MXR9"/>
<accession>A0A8J3MXR9</accession>
<keyword evidence="1" id="KW-0547">Nucleotide-binding</keyword>
<feature type="domain" description="ATP-grasp" evidence="2">
    <location>
        <begin position="97"/>
        <end position="276"/>
    </location>
</feature>
<dbReference type="EMBL" id="BNJK01000001">
    <property type="protein sequence ID" value="GHO91254.1"/>
    <property type="molecule type" value="Genomic_DNA"/>
</dbReference>
<dbReference type="Proteomes" id="UP000597444">
    <property type="component" value="Unassembled WGS sequence"/>
</dbReference>
<dbReference type="PROSITE" id="PS50975">
    <property type="entry name" value="ATP_GRASP"/>
    <property type="match status" value="1"/>
</dbReference>
<dbReference type="GO" id="GO:0005737">
    <property type="term" value="C:cytoplasm"/>
    <property type="evidence" value="ECO:0007669"/>
    <property type="project" value="TreeGrafter"/>
</dbReference>
<evidence type="ECO:0000313" key="4">
    <source>
        <dbReference type="Proteomes" id="UP000597444"/>
    </source>
</evidence>
<gene>
    <name evidence="3" type="ORF">KSF_013020</name>
</gene>
<comment type="caution">
    <text evidence="3">The sequence shown here is derived from an EMBL/GenBank/DDBJ whole genome shotgun (WGS) entry which is preliminary data.</text>
</comment>
<proteinExistence type="predicted"/>
<evidence type="ECO:0000313" key="3">
    <source>
        <dbReference type="EMBL" id="GHO91254.1"/>
    </source>
</evidence>
<evidence type="ECO:0000259" key="2">
    <source>
        <dbReference type="PROSITE" id="PS50975"/>
    </source>
</evidence>
<dbReference type="Pfam" id="PF08443">
    <property type="entry name" value="RimK"/>
    <property type="match status" value="1"/>
</dbReference>
<dbReference type="Gene3D" id="3.30.470.20">
    <property type="entry name" value="ATP-grasp fold, B domain"/>
    <property type="match status" value="1"/>
</dbReference>
<reference evidence="3" key="1">
    <citation type="submission" date="2020-10" db="EMBL/GenBank/DDBJ databases">
        <title>Taxonomic study of unclassified bacteria belonging to the class Ktedonobacteria.</title>
        <authorList>
            <person name="Yabe S."/>
            <person name="Wang C.M."/>
            <person name="Zheng Y."/>
            <person name="Sakai Y."/>
            <person name="Cavaletti L."/>
            <person name="Monciardini P."/>
            <person name="Donadio S."/>
        </authorList>
    </citation>
    <scope>NUCLEOTIDE SEQUENCE</scope>
    <source>
        <strain evidence="3">ID150040</strain>
    </source>
</reference>
<keyword evidence="4" id="KW-1185">Reference proteome</keyword>
<sequence length="279" mass="30830">MNICLIMDNPETPHHPVIGVALQKLSQAHTVRLLDVRSSTGEQAIAQEKAFPLADLYLLKSHAPQALEVAHYLEQQRATVVNSWASSVACQDRVLMAERMKEANLPWPQTTFFPSLEHLLSQSLSTLTFPLIIKSHYSHRGDLVGKIDSAEELQALAPRWNNEPVVIQAFAASDGWDIKLWVIDQQIFAARRRTPLTPGASKEDIPLSAQELPEEWVHITRAIGHVFDLRLYGVDLLMSEHGPVIVDVNSFPGFRGVPGADNALVALVEDLLSSAESAS</sequence>
<dbReference type="GO" id="GO:0005524">
    <property type="term" value="F:ATP binding"/>
    <property type="evidence" value="ECO:0007669"/>
    <property type="project" value="UniProtKB-UniRule"/>
</dbReference>
<dbReference type="GO" id="GO:0016879">
    <property type="term" value="F:ligase activity, forming carbon-nitrogen bonds"/>
    <property type="evidence" value="ECO:0007669"/>
    <property type="project" value="TreeGrafter"/>
</dbReference>
<dbReference type="Gene3D" id="3.30.1490.20">
    <property type="entry name" value="ATP-grasp fold, A domain"/>
    <property type="match status" value="1"/>
</dbReference>
<organism evidence="3 4">
    <name type="scientific">Reticulibacter mediterranei</name>
    <dbReference type="NCBI Taxonomy" id="2778369"/>
    <lineage>
        <taxon>Bacteria</taxon>
        <taxon>Bacillati</taxon>
        <taxon>Chloroflexota</taxon>
        <taxon>Ktedonobacteria</taxon>
        <taxon>Ktedonobacterales</taxon>
        <taxon>Reticulibacteraceae</taxon>
        <taxon>Reticulibacter</taxon>
    </lineage>
</organism>
<dbReference type="InterPro" id="IPR013651">
    <property type="entry name" value="ATP-grasp_RimK-type"/>
</dbReference>